<dbReference type="InterPro" id="IPR014710">
    <property type="entry name" value="RmlC-like_jellyroll"/>
</dbReference>
<dbReference type="KEGG" id="rop:ROP_29540"/>
<dbReference type="STRING" id="632772.ROP_29540"/>
<evidence type="ECO:0000313" key="2">
    <source>
        <dbReference type="EMBL" id="BAH51201.1"/>
    </source>
</evidence>
<organism evidence="2 3">
    <name type="scientific">Rhodococcus opacus (strain B4)</name>
    <dbReference type="NCBI Taxonomy" id="632772"/>
    <lineage>
        <taxon>Bacteria</taxon>
        <taxon>Bacillati</taxon>
        <taxon>Actinomycetota</taxon>
        <taxon>Actinomycetes</taxon>
        <taxon>Mycobacteriales</taxon>
        <taxon>Nocardiaceae</taxon>
        <taxon>Rhodococcus</taxon>
    </lineage>
</organism>
<dbReference type="InterPro" id="IPR013096">
    <property type="entry name" value="Cupin_2"/>
</dbReference>
<gene>
    <name evidence="2" type="ordered locus">ROP_29540</name>
</gene>
<accession>C1B698</accession>
<dbReference type="Gene3D" id="2.60.120.10">
    <property type="entry name" value="Jelly Rolls"/>
    <property type="match status" value="2"/>
</dbReference>
<sequence length="377" mass="41919">MNTIVTQDELDRRTIRRADLVSCNQAFIDCKTPGSDKKENYALIGSGVSQNSDQVINLREPHGFNVGAAAMPHGITNNLHMHFTAEVFLNFSGEWLFRWGVDGKAGEYQSTTGDVVTVPTWIYRGFTNTGPDDGWLFTVLGMDSTGGIIWGPSVLRQAADYGLYLTRDNELVEATDGEPADVDLIRPMPQQEIDALRHYTPAQMRGRVTTEADRVWSDRAFLCSTLPGGHAELALVIGFGMTEDRNQEPRVYNPHGFNLAWLRAHTGEGLLQHRHDAPQALIVRSGRWKITLNSGADERTVVLDPRDTLSIPAGAWRRFEQLDDGDGEMVVVNGGDGRVRIHWDPEVIERARDKDVAFDANGYVAPWSVVSRSTDDD</sequence>
<dbReference type="Pfam" id="PF07883">
    <property type="entry name" value="Cupin_2"/>
    <property type="match status" value="1"/>
</dbReference>
<dbReference type="Proteomes" id="UP000002212">
    <property type="component" value="Chromosome"/>
</dbReference>
<evidence type="ECO:0000313" key="3">
    <source>
        <dbReference type="Proteomes" id="UP000002212"/>
    </source>
</evidence>
<proteinExistence type="predicted"/>
<protein>
    <recommendedName>
        <fullName evidence="1">Cupin type-2 domain-containing protein</fullName>
    </recommendedName>
</protein>
<dbReference type="SUPFAM" id="SSF51182">
    <property type="entry name" value="RmlC-like cupins"/>
    <property type="match status" value="1"/>
</dbReference>
<name>C1B698_RHOOB</name>
<reference evidence="2 3" key="1">
    <citation type="submission" date="2009-03" db="EMBL/GenBank/DDBJ databases">
        <title>Comparison of the complete genome sequences of Rhodococcus erythropolis PR4 and Rhodococcus opacus B4.</title>
        <authorList>
            <person name="Takarada H."/>
            <person name="Sekine M."/>
            <person name="Hosoyama A."/>
            <person name="Yamada R."/>
            <person name="Fujisawa T."/>
            <person name="Omata S."/>
            <person name="Shimizu A."/>
            <person name="Tsukatani N."/>
            <person name="Tanikawa S."/>
            <person name="Fujita N."/>
            <person name="Harayama S."/>
        </authorList>
    </citation>
    <scope>NUCLEOTIDE SEQUENCE [LARGE SCALE GENOMIC DNA]</scope>
    <source>
        <strain evidence="2 3">B4</strain>
    </source>
</reference>
<dbReference type="AlphaFoldDB" id="C1B698"/>
<dbReference type="PATRIC" id="fig|632772.20.peg.3089"/>
<dbReference type="InterPro" id="IPR011051">
    <property type="entry name" value="RmlC_Cupin_sf"/>
</dbReference>
<feature type="domain" description="Cupin type-2" evidence="1">
    <location>
        <begin position="266"/>
        <end position="332"/>
    </location>
</feature>
<dbReference type="RefSeq" id="WP_012690157.1">
    <property type="nucleotide sequence ID" value="NC_012522.1"/>
</dbReference>
<evidence type="ECO:0000259" key="1">
    <source>
        <dbReference type="Pfam" id="PF07883"/>
    </source>
</evidence>
<dbReference type="HOGENOM" id="CLU_737535_0_0_11"/>
<dbReference type="EMBL" id="AP011115">
    <property type="protein sequence ID" value="BAH51201.1"/>
    <property type="molecule type" value="Genomic_DNA"/>
</dbReference>